<dbReference type="Gene3D" id="3.30.420.10">
    <property type="entry name" value="Ribonuclease H-like superfamily/Ribonuclease H"/>
    <property type="match status" value="1"/>
</dbReference>
<dbReference type="GO" id="GO:0003676">
    <property type="term" value="F:nucleic acid binding"/>
    <property type="evidence" value="ECO:0007669"/>
    <property type="project" value="InterPro"/>
</dbReference>
<dbReference type="EMBL" id="JABSTR010000008">
    <property type="protein sequence ID" value="KAH9378029.1"/>
    <property type="molecule type" value="Genomic_DNA"/>
</dbReference>
<name>A0A9J6GRF3_HAELO</name>
<evidence type="ECO:0008006" key="3">
    <source>
        <dbReference type="Google" id="ProtNLM"/>
    </source>
</evidence>
<proteinExistence type="predicted"/>
<evidence type="ECO:0000313" key="2">
    <source>
        <dbReference type="Proteomes" id="UP000821853"/>
    </source>
</evidence>
<keyword evidence="2" id="KW-1185">Reference proteome</keyword>
<dbReference type="VEuPathDB" id="VectorBase:HLOH_053429"/>
<evidence type="ECO:0000313" key="1">
    <source>
        <dbReference type="EMBL" id="KAH9378029.1"/>
    </source>
</evidence>
<accession>A0A9J6GRF3</accession>
<sequence>MTHILMQPYHPESNVAVKRAVQTISSTLKKTVDGSFFCELARILLIYRPTPPETTGCSQVELVMIADKFDVAESSVQKSFNRLLDFLFGSRQEVIR</sequence>
<protein>
    <recommendedName>
        <fullName evidence="3">Integrase catalytic domain-containing protein</fullName>
    </recommendedName>
</protein>
<dbReference type="Proteomes" id="UP000821853">
    <property type="component" value="Unassembled WGS sequence"/>
</dbReference>
<dbReference type="InterPro" id="IPR036397">
    <property type="entry name" value="RNaseH_sf"/>
</dbReference>
<dbReference type="OrthoDB" id="10048726at2759"/>
<dbReference type="AlphaFoldDB" id="A0A9J6GRF3"/>
<organism evidence="1 2">
    <name type="scientific">Haemaphysalis longicornis</name>
    <name type="common">Bush tick</name>
    <dbReference type="NCBI Taxonomy" id="44386"/>
    <lineage>
        <taxon>Eukaryota</taxon>
        <taxon>Metazoa</taxon>
        <taxon>Ecdysozoa</taxon>
        <taxon>Arthropoda</taxon>
        <taxon>Chelicerata</taxon>
        <taxon>Arachnida</taxon>
        <taxon>Acari</taxon>
        <taxon>Parasitiformes</taxon>
        <taxon>Ixodida</taxon>
        <taxon>Ixodoidea</taxon>
        <taxon>Ixodidae</taxon>
        <taxon>Haemaphysalinae</taxon>
        <taxon>Haemaphysalis</taxon>
    </lineage>
</organism>
<gene>
    <name evidence="1" type="ORF">HPB48_011911</name>
</gene>
<reference evidence="1 2" key="1">
    <citation type="journal article" date="2020" name="Cell">
        <title>Large-Scale Comparative Analyses of Tick Genomes Elucidate Their Genetic Diversity and Vector Capacities.</title>
        <authorList>
            <consortium name="Tick Genome and Microbiome Consortium (TIGMIC)"/>
            <person name="Jia N."/>
            <person name="Wang J."/>
            <person name="Shi W."/>
            <person name="Du L."/>
            <person name="Sun Y."/>
            <person name="Zhan W."/>
            <person name="Jiang J.F."/>
            <person name="Wang Q."/>
            <person name="Zhang B."/>
            <person name="Ji P."/>
            <person name="Bell-Sakyi L."/>
            <person name="Cui X.M."/>
            <person name="Yuan T.T."/>
            <person name="Jiang B.G."/>
            <person name="Yang W.F."/>
            <person name="Lam T.T."/>
            <person name="Chang Q.C."/>
            <person name="Ding S.J."/>
            <person name="Wang X.J."/>
            <person name="Zhu J.G."/>
            <person name="Ruan X.D."/>
            <person name="Zhao L."/>
            <person name="Wei J.T."/>
            <person name="Ye R.Z."/>
            <person name="Que T.C."/>
            <person name="Du C.H."/>
            <person name="Zhou Y.H."/>
            <person name="Cheng J.X."/>
            <person name="Dai P.F."/>
            <person name="Guo W.B."/>
            <person name="Han X.H."/>
            <person name="Huang E.J."/>
            <person name="Li L.F."/>
            <person name="Wei W."/>
            <person name="Gao Y.C."/>
            <person name="Liu J.Z."/>
            <person name="Shao H.Z."/>
            <person name="Wang X."/>
            <person name="Wang C.C."/>
            <person name="Yang T.C."/>
            <person name="Huo Q.B."/>
            <person name="Li W."/>
            <person name="Chen H.Y."/>
            <person name="Chen S.E."/>
            <person name="Zhou L.G."/>
            <person name="Ni X.B."/>
            <person name="Tian J.H."/>
            <person name="Sheng Y."/>
            <person name="Liu T."/>
            <person name="Pan Y.S."/>
            <person name="Xia L.Y."/>
            <person name="Li J."/>
            <person name="Zhao F."/>
            <person name="Cao W.C."/>
        </authorList>
    </citation>
    <scope>NUCLEOTIDE SEQUENCE [LARGE SCALE GENOMIC DNA]</scope>
    <source>
        <strain evidence="1">HaeL-2018</strain>
    </source>
</reference>
<comment type="caution">
    <text evidence="1">The sequence shown here is derived from an EMBL/GenBank/DDBJ whole genome shotgun (WGS) entry which is preliminary data.</text>
</comment>